<reference evidence="5 6" key="1">
    <citation type="submission" date="2019-12" db="EMBL/GenBank/DDBJ databases">
        <title>Comparative genomics gives insights into the taxonomy of the Azoarcus-Aromatoleum group and reveals separate origins of nif in the plant-associated Azoarcus and non-plant-associated Aromatoleum sub-groups.</title>
        <authorList>
            <person name="Lafos M."/>
            <person name="Maluk M."/>
            <person name="Batista M."/>
            <person name="Junghare M."/>
            <person name="Carmona M."/>
            <person name="Faoro H."/>
            <person name="Cruz L.M."/>
            <person name="Battistoni F."/>
            <person name="De Souza E."/>
            <person name="Pedrosa F."/>
            <person name="Chen W.-M."/>
            <person name="Poole P.S."/>
            <person name="Dixon R.A."/>
            <person name="James E.K."/>
        </authorList>
    </citation>
    <scope>NUCLEOTIDE SEQUENCE [LARGE SCALE GENOMIC DNA]</scope>
    <source>
        <strain evidence="5 6">T</strain>
    </source>
</reference>
<proteinExistence type="predicted"/>
<dbReference type="PANTHER" id="PTHR31331:SF1">
    <property type="entry name" value="CYSTEINE RICH SECRETORY PROTEIN LCCL DOMAIN CONTAINING 2"/>
    <property type="match status" value="1"/>
</dbReference>
<keyword evidence="2" id="KW-0812">Transmembrane</keyword>
<organism evidence="5 6">
    <name type="scientific">Aromatoleum toluolicum</name>
    <dbReference type="NCBI Taxonomy" id="90060"/>
    <lineage>
        <taxon>Bacteria</taxon>
        <taxon>Pseudomonadati</taxon>
        <taxon>Pseudomonadota</taxon>
        <taxon>Betaproteobacteria</taxon>
        <taxon>Rhodocyclales</taxon>
        <taxon>Rhodocyclaceae</taxon>
        <taxon>Aromatoleum</taxon>
    </lineage>
</organism>
<dbReference type="PROSITE" id="PS50104">
    <property type="entry name" value="TIR"/>
    <property type="match status" value="1"/>
</dbReference>
<dbReference type="SUPFAM" id="SSF52200">
    <property type="entry name" value="Toll/Interleukin receptor TIR domain"/>
    <property type="match status" value="1"/>
</dbReference>
<dbReference type="InterPro" id="IPR035897">
    <property type="entry name" value="Toll_tir_struct_dom_sf"/>
</dbReference>
<dbReference type="InterPro" id="IPR000157">
    <property type="entry name" value="TIR_dom"/>
</dbReference>
<protein>
    <submittedName>
        <fullName evidence="5">TIR domain-containing protein</fullName>
    </submittedName>
</protein>
<evidence type="ECO:0000256" key="2">
    <source>
        <dbReference type="SAM" id="Phobius"/>
    </source>
</evidence>
<dbReference type="RefSeq" id="WP_169143664.1">
    <property type="nucleotide sequence ID" value="NZ_WTVS01000149.1"/>
</dbReference>
<sequence>MTPAPTAFISHAADDAATAAELCRHLESRGIHCWIAPRDVTPGREYAAEILSGIESCSAFVLLLSGHSNESLFVHREVERATSKGKAIFPVRIENVLPDRELELFISSAHWIDAWEPPQSNQWERLAQAIRGARPTSTPAGLQRHTPPASANRARNQRFAAAVGVVVVAILAGSWIMRGERTPDAAPAEGGVTPARVAPTLPQETVPATSARRASEPPPARTADAPDAIGPCPQNLAINPDLPMPFSCRCSAEATRDGAVWGTDLYTTDSSLCRAARHAGAVSPDGGPITVERVAGRDLYIGTARNGVTTNDYGTYSDSLHFAGTPQPPDPGP</sequence>
<evidence type="ECO:0000313" key="6">
    <source>
        <dbReference type="Proteomes" id="UP000634522"/>
    </source>
</evidence>
<comment type="caution">
    <text evidence="5">The sequence shown here is derived from an EMBL/GenBank/DDBJ whole genome shotgun (WGS) entry which is preliminary data.</text>
</comment>
<dbReference type="Gene3D" id="3.40.50.10140">
    <property type="entry name" value="Toll/interleukin-1 receptor homology (TIR) domain"/>
    <property type="match status" value="1"/>
</dbReference>
<dbReference type="Gene3D" id="2.170.130.20">
    <property type="entry name" value="LCCL-like domain"/>
    <property type="match status" value="1"/>
</dbReference>
<feature type="domain" description="LCCL" evidence="4">
    <location>
        <begin position="260"/>
        <end position="320"/>
    </location>
</feature>
<dbReference type="SMART" id="SM00255">
    <property type="entry name" value="TIR"/>
    <property type="match status" value="1"/>
</dbReference>
<dbReference type="Pfam" id="PF13676">
    <property type="entry name" value="TIR_2"/>
    <property type="match status" value="1"/>
</dbReference>
<dbReference type="EMBL" id="WTVS01000149">
    <property type="protein sequence ID" value="NMG01172.1"/>
    <property type="molecule type" value="Genomic_DNA"/>
</dbReference>
<dbReference type="Pfam" id="PF03815">
    <property type="entry name" value="LCCL"/>
    <property type="match status" value="1"/>
</dbReference>
<dbReference type="PANTHER" id="PTHR31331">
    <property type="entry name" value="LCCL DOMAIN PROTEIN (AFU_ORTHOLOGUE AFUA_5G08630)"/>
    <property type="match status" value="1"/>
</dbReference>
<dbReference type="InterPro" id="IPR051957">
    <property type="entry name" value="CRISP-LCCL_domain"/>
</dbReference>
<feature type="domain" description="TIR" evidence="3">
    <location>
        <begin position="3"/>
        <end position="134"/>
    </location>
</feature>
<name>A0ABX1NPE1_9RHOO</name>
<evidence type="ECO:0000259" key="4">
    <source>
        <dbReference type="PROSITE" id="PS50820"/>
    </source>
</evidence>
<evidence type="ECO:0000313" key="5">
    <source>
        <dbReference type="EMBL" id="NMG01172.1"/>
    </source>
</evidence>
<accession>A0ABX1NPE1</accession>
<gene>
    <name evidence="5" type="ORF">GPA27_27800</name>
</gene>
<dbReference type="InterPro" id="IPR036609">
    <property type="entry name" value="LCCL_sf"/>
</dbReference>
<feature type="non-terminal residue" evidence="5">
    <location>
        <position position="333"/>
    </location>
</feature>
<dbReference type="SMART" id="SM00603">
    <property type="entry name" value="LCCL"/>
    <property type="match status" value="1"/>
</dbReference>
<dbReference type="SUPFAM" id="SSF69848">
    <property type="entry name" value="LCCL domain"/>
    <property type="match status" value="1"/>
</dbReference>
<evidence type="ECO:0000256" key="1">
    <source>
        <dbReference type="SAM" id="MobiDB-lite"/>
    </source>
</evidence>
<dbReference type="Proteomes" id="UP000634522">
    <property type="component" value="Unassembled WGS sequence"/>
</dbReference>
<keyword evidence="2" id="KW-0472">Membrane</keyword>
<dbReference type="PROSITE" id="PS50820">
    <property type="entry name" value="LCCL"/>
    <property type="match status" value="1"/>
</dbReference>
<feature type="transmembrane region" description="Helical" evidence="2">
    <location>
        <begin position="159"/>
        <end position="177"/>
    </location>
</feature>
<keyword evidence="2" id="KW-1133">Transmembrane helix</keyword>
<keyword evidence="6" id="KW-1185">Reference proteome</keyword>
<feature type="region of interest" description="Disordered" evidence="1">
    <location>
        <begin position="182"/>
        <end position="230"/>
    </location>
</feature>
<evidence type="ECO:0000259" key="3">
    <source>
        <dbReference type="PROSITE" id="PS50104"/>
    </source>
</evidence>
<dbReference type="InterPro" id="IPR004043">
    <property type="entry name" value="LCCL"/>
</dbReference>